<comment type="caution">
    <text evidence="3">The sequence shown here is derived from an EMBL/GenBank/DDBJ whole genome shotgun (WGS) entry which is preliminary data.</text>
</comment>
<evidence type="ECO:0000256" key="1">
    <source>
        <dbReference type="ARBA" id="ARBA00002286"/>
    </source>
</evidence>
<proteinExistence type="predicted"/>
<dbReference type="Pfam" id="PF00665">
    <property type="entry name" value="rve"/>
    <property type="match status" value="1"/>
</dbReference>
<evidence type="ECO:0000259" key="2">
    <source>
        <dbReference type="PROSITE" id="PS50994"/>
    </source>
</evidence>
<comment type="function">
    <text evidence="1">Involved in the transposition of the insertion sequence.</text>
</comment>
<dbReference type="Gene3D" id="3.30.420.10">
    <property type="entry name" value="Ribonuclease H-like superfamily/Ribonuclease H"/>
    <property type="match status" value="1"/>
</dbReference>
<dbReference type="PANTHER" id="PTHR46889:SF7">
    <property type="entry name" value="TRANSPOSASE FOR INSERTION SEQUENCE ELEMENT IS904"/>
    <property type="match status" value="1"/>
</dbReference>
<keyword evidence="4" id="KW-1185">Reference proteome</keyword>
<dbReference type="EMBL" id="JARPYR010000065">
    <property type="protein sequence ID" value="MDT2598100.1"/>
    <property type="molecule type" value="Genomic_DNA"/>
</dbReference>
<evidence type="ECO:0000313" key="3">
    <source>
        <dbReference type="EMBL" id="MDT2598100.1"/>
    </source>
</evidence>
<dbReference type="InterPro" id="IPR050900">
    <property type="entry name" value="Transposase_IS3/IS150/IS904"/>
</dbReference>
<protein>
    <submittedName>
        <fullName evidence="3">IS3 family transposase</fullName>
    </submittedName>
</protein>
<dbReference type="InterPro" id="IPR012337">
    <property type="entry name" value="RNaseH-like_sf"/>
</dbReference>
<name>A0ABU3ETA3_9ENTE</name>
<evidence type="ECO:0000313" key="4">
    <source>
        <dbReference type="Proteomes" id="UP001256547"/>
    </source>
</evidence>
<dbReference type="InterPro" id="IPR025948">
    <property type="entry name" value="HTH-like_dom"/>
</dbReference>
<reference evidence="3 4" key="1">
    <citation type="submission" date="2023-03" db="EMBL/GenBank/DDBJ databases">
        <authorList>
            <person name="Shen W."/>
            <person name="Cai J."/>
        </authorList>
    </citation>
    <scope>NUCLEOTIDE SEQUENCE [LARGE SCALE GENOMIC DNA]</scope>
    <source>
        <strain evidence="3 4">P72-2</strain>
    </source>
</reference>
<sequence>MSVKRACACLDVSRSGYYKFLHHEPSNLELENSVLSETIRIIFFAHKGRYGARRIQVELRQKHQLFVSRKRIGRLLSKQGLYTKGKRRKYLKQKPSVYPSANLVKQNFNVQRPNQLWFGDISYIPTHEGMLYCSVFIDCFTRKCVGFSIREHMRDNLVIESLEEAIQREKPKNGLMIHTDQGSQYTGHRFYEYSLNHHFIHSQSRKGNPYDNAVMESFYKSLKREVLPPKQYQTKAQARLELTDYLETYYNYKRIHSSLNYQTPADFERNTKFS</sequence>
<feature type="domain" description="Integrase catalytic" evidence="2">
    <location>
        <begin position="109"/>
        <end position="272"/>
    </location>
</feature>
<gene>
    <name evidence="3" type="ORF">P7D39_13980</name>
</gene>
<dbReference type="InterPro" id="IPR036397">
    <property type="entry name" value="RNaseH_sf"/>
</dbReference>
<dbReference type="PANTHER" id="PTHR46889">
    <property type="entry name" value="TRANSPOSASE INSF FOR INSERTION SEQUENCE IS3B-RELATED"/>
    <property type="match status" value="1"/>
</dbReference>
<dbReference type="Proteomes" id="UP001256547">
    <property type="component" value="Unassembled WGS sequence"/>
</dbReference>
<dbReference type="InterPro" id="IPR048020">
    <property type="entry name" value="Transpos_IS3"/>
</dbReference>
<dbReference type="InterPro" id="IPR001584">
    <property type="entry name" value="Integrase_cat-core"/>
</dbReference>
<dbReference type="SUPFAM" id="SSF53098">
    <property type="entry name" value="Ribonuclease H-like"/>
    <property type="match status" value="1"/>
</dbReference>
<dbReference type="NCBIfam" id="NF033516">
    <property type="entry name" value="transpos_IS3"/>
    <property type="match status" value="1"/>
</dbReference>
<accession>A0ABU3ETA3</accession>
<dbReference type="Pfam" id="PF13276">
    <property type="entry name" value="HTH_21"/>
    <property type="match status" value="1"/>
</dbReference>
<dbReference type="Pfam" id="PF13333">
    <property type="entry name" value="rve_2"/>
    <property type="match status" value="1"/>
</dbReference>
<organism evidence="3 4">
    <name type="scientific">Enterococcus dongliensis</name>
    <dbReference type="NCBI Taxonomy" id="2559925"/>
    <lineage>
        <taxon>Bacteria</taxon>
        <taxon>Bacillati</taxon>
        <taxon>Bacillota</taxon>
        <taxon>Bacilli</taxon>
        <taxon>Lactobacillales</taxon>
        <taxon>Enterococcaceae</taxon>
        <taxon>Enterococcus</taxon>
    </lineage>
</organism>
<dbReference type="PROSITE" id="PS50994">
    <property type="entry name" value="INTEGRASE"/>
    <property type="match status" value="1"/>
</dbReference>